<evidence type="ECO:0000256" key="1">
    <source>
        <dbReference type="SAM" id="MobiDB-lite"/>
    </source>
</evidence>
<evidence type="ECO:0000313" key="4">
    <source>
        <dbReference type="RefSeq" id="XP_026107501.1"/>
    </source>
</evidence>
<dbReference type="PANTHER" id="PTHR46599:SF6">
    <property type="entry name" value="DUAL SPECIFICITY PHOSPHATASE 26"/>
    <property type="match status" value="1"/>
</dbReference>
<feature type="region of interest" description="Disordered" evidence="1">
    <location>
        <begin position="489"/>
        <end position="512"/>
    </location>
</feature>
<feature type="domain" description="PiggyBac transposable element-derived protein" evidence="2">
    <location>
        <begin position="215"/>
        <end position="458"/>
    </location>
</feature>
<dbReference type="AlphaFoldDB" id="A0A6P6NH77"/>
<feature type="compositionally biased region" description="Polar residues" evidence="1">
    <location>
        <begin position="493"/>
        <end position="507"/>
    </location>
</feature>
<feature type="region of interest" description="Disordered" evidence="1">
    <location>
        <begin position="13"/>
        <end position="102"/>
    </location>
</feature>
<gene>
    <name evidence="4" type="primary">LOC113079448</name>
</gene>
<dbReference type="KEGG" id="caua:113079448"/>
<reference evidence="4" key="1">
    <citation type="submission" date="2025-08" db="UniProtKB">
        <authorList>
            <consortium name="RefSeq"/>
        </authorList>
    </citation>
    <scope>IDENTIFICATION</scope>
    <source>
        <strain evidence="4">Wakin</strain>
        <tissue evidence="4">Muscle</tissue>
    </source>
</reference>
<evidence type="ECO:0000313" key="3">
    <source>
        <dbReference type="Proteomes" id="UP000515129"/>
    </source>
</evidence>
<sequence>MTFAMALEMLHNLDSDDSDAGALSEVESDSDLSWVQDNSSSSSESESESVKRKKRRLPSSEIREPDVPFTADVPGLPEPVPALEPAGVLSPPLESSRPEVAVEKGKDGMVWTILQSTERPGRRQSQNVLTEAAGPTAHAKRNIEDALTAFLCLFDDGMLKHIRDCTVAEAHQHRGDSSWDLTVAELKAFIALLYIRGAQDFCGSIKKETRRVRLQDDRFALVSATWNKFIQNSIACYKPGADITIDEQLFPTKARCRFLQYMGNKPDKFGIKFWLAADVRSKYMLNGAPFLGKEEARSRGQLVGESVVLKLAEPFLGKGRNITTDNFFTSLKLATALQAKKTSLVGTMGKSKRELPPSAKEQAELYNTKVLKCADATLTIYQGKPRKNVCILSSVHTSVGITDGPKAKPESVTYYNNTKYGVDVLDQMARAYSVKGGTRRWPVAVFYNILDLAGINAHILFKECTSSKIARRKFLLRLAEELRAEFMEGKRAASQSTQGPNQKNQPPQLTPKRRQCQVRRICKQNKTHDTCCKCHKPVCGNCARRTEVTCVDCES</sequence>
<organism evidence="3 4">
    <name type="scientific">Carassius auratus</name>
    <name type="common">Goldfish</name>
    <dbReference type="NCBI Taxonomy" id="7957"/>
    <lineage>
        <taxon>Eukaryota</taxon>
        <taxon>Metazoa</taxon>
        <taxon>Chordata</taxon>
        <taxon>Craniata</taxon>
        <taxon>Vertebrata</taxon>
        <taxon>Euteleostomi</taxon>
        <taxon>Actinopterygii</taxon>
        <taxon>Neopterygii</taxon>
        <taxon>Teleostei</taxon>
        <taxon>Ostariophysi</taxon>
        <taxon>Cypriniformes</taxon>
        <taxon>Cyprinidae</taxon>
        <taxon>Cyprininae</taxon>
        <taxon>Carassius</taxon>
    </lineage>
</organism>
<dbReference type="Proteomes" id="UP000515129">
    <property type="component" value="Unplaced"/>
</dbReference>
<accession>A0A6P6NH77</accession>
<keyword evidence="3" id="KW-1185">Reference proteome</keyword>
<dbReference type="Pfam" id="PF13843">
    <property type="entry name" value="DDE_Tnp_1_7"/>
    <property type="match status" value="1"/>
</dbReference>
<evidence type="ECO:0000259" key="2">
    <source>
        <dbReference type="Pfam" id="PF13843"/>
    </source>
</evidence>
<dbReference type="RefSeq" id="XP_026107501.1">
    <property type="nucleotide sequence ID" value="XM_026251716.1"/>
</dbReference>
<dbReference type="PANTHER" id="PTHR46599">
    <property type="entry name" value="PIGGYBAC TRANSPOSABLE ELEMENT-DERIVED PROTEIN 4"/>
    <property type="match status" value="1"/>
</dbReference>
<proteinExistence type="predicted"/>
<dbReference type="OrthoDB" id="9986773at2759"/>
<protein>
    <submittedName>
        <fullName evidence="4">Uncharacterized protein LOC113079448</fullName>
    </submittedName>
</protein>
<dbReference type="InterPro" id="IPR029526">
    <property type="entry name" value="PGBD"/>
</dbReference>
<dbReference type="GeneID" id="113079448"/>
<name>A0A6P6NH77_CARAU</name>